<name>C9LXQ2_SELS3</name>
<organism evidence="1 2">
    <name type="scientific">Selenomonas sputigena (strain ATCC 35185 / DSM 20758 / CCUG 44933 / VPI D19B-28)</name>
    <dbReference type="NCBI Taxonomy" id="546271"/>
    <lineage>
        <taxon>Bacteria</taxon>
        <taxon>Bacillati</taxon>
        <taxon>Bacillota</taxon>
        <taxon>Negativicutes</taxon>
        <taxon>Selenomonadales</taxon>
        <taxon>Selenomonadaceae</taxon>
        <taxon>Selenomonas</taxon>
    </lineage>
</organism>
<accession>C9LXQ2</accession>
<evidence type="ECO:0000313" key="2">
    <source>
        <dbReference type="Proteomes" id="UP000003505"/>
    </source>
</evidence>
<evidence type="ECO:0000313" key="1">
    <source>
        <dbReference type="EMBL" id="EEX76435.1"/>
    </source>
</evidence>
<sequence length="42" mass="4954">MPYSIVYHTLPPAPTFAFPWEYCCIINDFLDKKSCFSSFFLL</sequence>
<reference evidence="1 2" key="1">
    <citation type="submission" date="2009-09" db="EMBL/GenBank/DDBJ databases">
        <authorList>
            <person name="Weinstock G."/>
            <person name="Sodergren E."/>
            <person name="Clifton S."/>
            <person name="Fulton L."/>
            <person name="Fulton B."/>
            <person name="Courtney L."/>
            <person name="Fronick C."/>
            <person name="Harrison M."/>
            <person name="Strong C."/>
            <person name="Farmer C."/>
            <person name="Delahaunty K."/>
            <person name="Markovic C."/>
            <person name="Hall O."/>
            <person name="Minx P."/>
            <person name="Tomlinson C."/>
            <person name="Mitreva M."/>
            <person name="Nelson J."/>
            <person name="Hou S."/>
            <person name="Wollam A."/>
            <person name="Pepin K.H."/>
            <person name="Johnson M."/>
            <person name="Bhonagiri V."/>
            <person name="Nash W.E."/>
            <person name="Warren W."/>
            <person name="Chinwalla A."/>
            <person name="Mardis E.R."/>
            <person name="Wilson R.K."/>
        </authorList>
    </citation>
    <scope>NUCLEOTIDE SEQUENCE [LARGE SCALE GENOMIC DNA]</scope>
    <source>
        <strain evidence="2">ATCC 35185 / DSM 20758 / VPI D19B-28</strain>
    </source>
</reference>
<protein>
    <submittedName>
        <fullName evidence="1">Uncharacterized protein</fullName>
    </submittedName>
</protein>
<comment type="caution">
    <text evidence="1">The sequence shown here is derived from an EMBL/GenBank/DDBJ whole genome shotgun (WGS) entry which is preliminary data.</text>
</comment>
<dbReference type="Proteomes" id="UP000003505">
    <property type="component" value="Unassembled WGS sequence"/>
</dbReference>
<proteinExistence type="predicted"/>
<dbReference type="EMBL" id="ACKP02000049">
    <property type="protein sequence ID" value="EEX76435.1"/>
    <property type="molecule type" value="Genomic_DNA"/>
</dbReference>
<dbReference type="AlphaFoldDB" id="C9LXQ2"/>
<gene>
    <name evidence="1" type="ORF">SELSPUOL_02260</name>
</gene>